<dbReference type="InterPro" id="IPR009100">
    <property type="entry name" value="AcylCoA_DH/oxidase_NM_dom_sf"/>
</dbReference>
<dbReference type="AlphaFoldDB" id="A0A9E5JWX2"/>
<evidence type="ECO:0000256" key="5">
    <source>
        <dbReference type="ARBA" id="ARBA00023002"/>
    </source>
</evidence>
<dbReference type="InterPro" id="IPR009075">
    <property type="entry name" value="AcylCo_DH/oxidase_C"/>
</dbReference>
<organism evidence="10 11">
    <name type="scientific">Pseudomaricurvus hydrocarbonicus</name>
    <dbReference type="NCBI Taxonomy" id="1470433"/>
    <lineage>
        <taxon>Bacteria</taxon>
        <taxon>Pseudomonadati</taxon>
        <taxon>Pseudomonadota</taxon>
        <taxon>Gammaproteobacteria</taxon>
        <taxon>Cellvibrionales</taxon>
        <taxon>Cellvibrionaceae</taxon>
        <taxon>Pseudomaricurvus</taxon>
    </lineage>
</organism>
<dbReference type="PANTHER" id="PTHR43884">
    <property type="entry name" value="ACYL-COA DEHYDROGENASE"/>
    <property type="match status" value="1"/>
</dbReference>
<dbReference type="InterPro" id="IPR036250">
    <property type="entry name" value="AcylCo_DH-like_C"/>
</dbReference>
<dbReference type="FunFam" id="1.20.140.10:FF:000001">
    <property type="entry name" value="Acyl-CoA dehydrogenase"/>
    <property type="match status" value="1"/>
</dbReference>
<dbReference type="Proteomes" id="UP000787472">
    <property type="component" value="Unassembled WGS sequence"/>
</dbReference>
<evidence type="ECO:0000259" key="7">
    <source>
        <dbReference type="Pfam" id="PF00441"/>
    </source>
</evidence>
<evidence type="ECO:0000256" key="3">
    <source>
        <dbReference type="ARBA" id="ARBA00022630"/>
    </source>
</evidence>
<reference evidence="10" key="1">
    <citation type="submission" date="2020-03" db="EMBL/GenBank/DDBJ databases">
        <authorList>
            <person name="Guo F."/>
        </authorList>
    </citation>
    <scope>NUCLEOTIDE SEQUENCE</scope>
    <source>
        <strain evidence="10">JCM 30134</strain>
    </source>
</reference>
<keyword evidence="4 6" id="KW-0274">FAD</keyword>
<dbReference type="SUPFAM" id="SSF47203">
    <property type="entry name" value="Acyl-CoA dehydrogenase C-terminal domain-like"/>
    <property type="match status" value="1"/>
</dbReference>
<keyword evidence="3 6" id="KW-0285">Flavoprotein</keyword>
<evidence type="ECO:0000256" key="2">
    <source>
        <dbReference type="ARBA" id="ARBA00009347"/>
    </source>
</evidence>
<dbReference type="FunFam" id="1.10.540.10:FF:000026">
    <property type="entry name" value="Acyl-CoA dehydrogenase medium chain"/>
    <property type="match status" value="1"/>
</dbReference>
<evidence type="ECO:0000313" key="11">
    <source>
        <dbReference type="Proteomes" id="UP000787472"/>
    </source>
</evidence>
<feature type="domain" description="Acyl-CoA dehydrogenase/oxidase N-terminal" evidence="9">
    <location>
        <begin position="8"/>
        <end position="121"/>
    </location>
</feature>
<name>A0A9E5JWX2_9GAMM</name>
<evidence type="ECO:0000256" key="6">
    <source>
        <dbReference type="RuleBase" id="RU362125"/>
    </source>
</evidence>
<dbReference type="Gene3D" id="1.20.140.10">
    <property type="entry name" value="Butyryl-CoA Dehydrogenase, subunit A, domain 3"/>
    <property type="match status" value="1"/>
</dbReference>
<dbReference type="Gene3D" id="1.10.540.10">
    <property type="entry name" value="Acyl-CoA dehydrogenase/oxidase, N-terminal domain"/>
    <property type="match status" value="1"/>
</dbReference>
<dbReference type="InterPro" id="IPR037069">
    <property type="entry name" value="AcylCoA_DH/ox_N_sf"/>
</dbReference>
<dbReference type="PROSITE" id="PS00073">
    <property type="entry name" value="ACYL_COA_DH_2"/>
    <property type="match status" value="1"/>
</dbReference>
<comment type="caution">
    <text evidence="10">The sequence shown here is derived from an EMBL/GenBank/DDBJ whole genome shotgun (WGS) entry which is preliminary data.</text>
</comment>
<dbReference type="PROSITE" id="PS00072">
    <property type="entry name" value="ACYL_COA_DH_1"/>
    <property type="match status" value="1"/>
</dbReference>
<accession>A0A9E5JWX2</accession>
<evidence type="ECO:0000256" key="4">
    <source>
        <dbReference type="ARBA" id="ARBA00022827"/>
    </source>
</evidence>
<dbReference type="FunFam" id="2.40.110.10:FF:000002">
    <property type="entry name" value="Acyl-CoA dehydrogenase fadE12"/>
    <property type="match status" value="1"/>
</dbReference>
<dbReference type="InterPro" id="IPR046373">
    <property type="entry name" value="Acyl-CoA_Oxase/DH_mid-dom_sf"/>
</dbReference>
<feature type="domain" description="Acyl-CoA oxidase/dehydrogenase middle" evidence="8">
    <location>
        <begin position="125"/>
        <end position="219"/>
    </location>
</feature>
<dbReference type="Pfam" id="PF02770">
    <property type="entry name" value="Acyl-CoA_dh_M"/>
    <property type="match status" value="1"/>
</dbReference>
<dbReference type="Pfam" id="PF02771">
    <property type="entry name" value="Acyl-CoA_dh_N"/>
    <property type="match status" value="1"/>
</dbReference>
<sequence length="383" mass="42022">MTDPAVSNEELELFRDMVLRFFEQEVHPHYEQWEKDCMVPRQLWNTMGQAGLLCVDMPEEYGAAGASFEINQMIEWEMSRLGYGGLGSGYNIHSNIVAPYIFNLGTEEQKNEWLPKLVTGEAVGAIAMTEPGAGSDLAGMRTTAVRDGDEFVINGSKVFITNGIHTDLVIVCAKTDPGAGSKGVSLFLVDASLPGFSKGQKIEKIGQHASDTAELFFDNLRVPASALLGGENQGFIHLMEELPRERLGCATQAVAQAQGAFDLAVAYVQERQAFGQPIARFQNTRFKLADVKADIALSKALLDQNMAKFKAGTMTVDDAAILKLTTTEMQLRAVNECLQLFGGYGYTTEYPISRFYVDARIQTIYAGTSEIMKEVISRGILGR</sequence>
<comment type="cofactor">
    <cofactor evidence="1 6">
        <name>FAD</name>
        <dbReference type="ChEBI" id="CHEBI:57692"/>
    </cofactor>
</comment>
<keyword evidence="11" id="KW-1185">Reference proteome</keyword>
<dbReference type="SUPFAM" id="SSF56645">
    <property type="entry name" value="Acyl-CoA dehydrogenase NM domain-like"/>
    <property type="match status" value="1"/>
</dbReference>
<feature type="domain" description="Acyl-CoA dehydrogenase/oxidase C-terminal" evidence="7">
    <location>
        <begin position="232"/>
        <end position="381"/>
    </location>
</feature>
<evidence type="ECO:0000256" key="1">
    <source>
        <dbReference type="ARBA" id="ARBA00001974"/>
    </source>
</evidence>
<dbReference type="InterPro" id="IPR006091">
    <property type="entry name" value="Acyl-CoA_Oxase/DH_mid-dom"/>
</dbReference>
<proteinExistence type="inferred from homology"/>
<dbReference type="GO" id="GO:0003995">
    <property type="term" value="F:acyl-CoA dehydrogenase activity"/>
    <property type="evidence" value="ECO:0007669"/>
    <property type="project" value="InterPro"/>
</dbReference>
<dbReference type="InterPro" id="IPR006089">
    <property type="entry name" value="Acyl-CoA_DH_CS"/>
</dbReference>
<dbReference type="Gene3D" id="2.40.110.10">
    <property type="entry name" value="Butyryl-CoA Dehydrogenase, subunit A, domain 2"/>
    <property type="match status" value="1"/>
</dbReference>
<gene>
    <name evidence="10" type="ORF">G8770_12780</name>
</gene>
<evidence type="ECO:0000259" key="9">
    <source>
        <dbReference type="Pfam" id="PF02771"/>
    </source>
</evidence>
<dbReference type="Pfam" id="PF00441">
    <property type="entry name" value="Acyl-CoA_dh_1"/>
    <property type="match status" value="1"/>
</dbReference>
<evidence type="ECO:0000259" key="8">
    <source>
        <dbReference type="Pfam" id="PF02770"/>
    </source>
</evidence>
<keyword evidence="5 6" id="KW-0560">Oxidoreductase</keyword>
<protein>
    <submittedName>
        <fullName evidence="10">Acyl-CoA dehydrogenase</fullName>
    </submittedName>
</protein>
<dbReference type="RefSeq" id="WP_167187175.1">
    <property type="nucleotide sequence ID" value="NZ_JAAONZ010000009.1"/>
</dbReference>
<dbReference type="EMBL" id="JAAONZ010000009">
    <property type="protein sequence ID" value="NHO66415.1"/>
    <property type="molecule type" value="Genomic_DNA"/>
</dbReference>
<evidence type="ECO:0000313" key="10">
    <source>
        <dbReference type="EMBL" id="NHO66415.1"/>
    </source>
</evidence>
<comment type="similarity">
    <text evidence="2 6">Belongs to the acyl-CoA dehydrogenase family.</text>
</comment>
<dbReference type="GO" id="GO:0050660">
    <property type="term" value="F:flavin adenine dinucleotide binding"/>
    <property type="evidence" value="ECO:0007669"/>
    <property type="project" value="InterPro"/>
</dbReference>
<dbReference type="InterPro" id="IPR013786">
    <property type="entry name" value="AcylCoA_DH/ox_N"/>
</dbReference>
<dbReference type="PANTHER" id="PTHR43884:SF12">
    <property type="entry name" value="ISOVALERYL-COA DEHYDROGENASE, MITOCHONDRIAL-RELATED"/>
    <property type="match status" value="1"/>
</dbReference>